<accession>E0XQC7</accession>
<evidence type="ECO:0000313" key="1">
    <source>
        <dbReference type="EMBL" id="ADI16618.1"/>
    </source>
</evidence>
<dbReference type="InterPro" id="IPR011006">
    <property type="entry name" value="CheY-like_superfamily"/>
</dbReference>
<reference evidence="1" key="1">
    <citation type="journal article" date="2011" name="Environ. Microbiol.">
        <title>Time-series analyses of Monterey Bay coastal microbial picoplankton using a 'genome proxy' microarray.</title>
        <authorList>
            <person name="Rich V.I."/>
            <person name="Pham V.D."/>
            <person name="Eppley J."/>
            <person name="Shi Y."/>
            <person name="DeLong E.F."/>
        </authorList>
    </citation>
    <scope>NUCLEOTIDE SEQUENCE</scope>
</reference>
<protein>
    <recommendedName>
        <fullName evidence="2">Response regulatory domain-containing protein</fullName>
    </recommendedName>
</protein>
<evidence type="ECO:0008006" key="2">
    <source>
        <dbReference type="Google" id="ProtNLM"/>
    </source>
</evidence>
<dbReference type="SUPFAM" id="SSF52172">
    <property type="entry name" value="CheY-like"/>
    <property type="match status" value="1"/>
</dbReference>
<dbReference type="Gene3D" id="3.40.50.2300">
    <property type="match status" value="1"/>
</dbReference>
<dbReference type="EMBL" id="GU474842">
    <property type="protein sequence ID" value="ADI16618.1"/>
    <property type="molecule type" value="Genomic_DNA"/>
</dbReference>
<dbReference type="AlphaFoldDB" id="E0XQC7"/>
<name>E0XQC7_9DELT</name>
<proteinExistence type="predicted"/>
<organism evidence="1">
    <name type="scientific">uncultured delta proteobacterium HF0010_01J10</name>
    <dbReference type="NCBI Taxonomy" id="710820"/>
    <lineage>
        <taxon>Bacteria</taxon>
        <taxon>Deltaproteobacteria</taxon>
        <taxon>environmental samples</taxon>
    </lineage>
</organism>
<sequence>MNNHVHISMQPNGARNVFQLDPVQGRQLGVPCWRVLIFDADVTYASRVARRLRALGHHVLTARTTAELDDLLASYPVDVLVAAAVVDAKSCGWLIAEARASVAASMTVVRTSVYGEDMIRLWLGALADGRAFVQKDPTCSHVVAAVQSALDPHDYN</sequence>